<accession>A0A821IMD9</accession>
<feature type="non-terminal residue" evidence="2">
    <location>
        <position position="1"/>
    </location>
</feature>
<feature type="non-terminal residue" evidence="2">
    <location>
        <position position="59"/>
    </location>
</feature>
<feature type="region of interest" description="Disordered" evidence="1">
    <location>
        <begin position="1"/>
        <end position="27"/>
    </location>
</feature>
<gene>
    <name evidence="2" type="ORF">OVN521_LOCUS48509</name>
</gene>
<reference evidence="2" key="1">
    <citation type="submission" date="2021-02" db="EMBL/GenBank/DDBJ databases">
        <authorList>
            <person name="Nowell W R."/>
        </authorList>
    </citation>
    <scope>NUCLEOTIDE SEQUENCE</scope>
</reference>
<evidence type="ECO:0000256" key="1">
    <source>
        <dbReference type="SAM" id="MobiDB-lite"/>
    </source>
</evidence>
<comment type="caution">
    <text evidence="2">The sequence shown here is derived from an EMBL/GenBank/DDBJ whole genome shotgun (WGS) entry which is preliminary data.</text>
</comment>
<evidence type="ECO:0000313" key="3">
    <source>
        <dbReference type="Proteomes" id="UP000663866"/>
    </source>
</evidence>
<protein>
    <submittedName>
        <fullName evidence="2">Uncharacterized protein</fullName>
    </submittedName>
</protein>
<dbReference type="Proteomes" id="UP000663866">
    <property type="component" value="Unassembled WGS sequence"/>
</dbReference>
<dbReference type="AlphaFoldDB" id="A0A821IMD9"/>
<evidence type="ECO:0000313" key="2">
    <source>
        <dbReference type="EMBL" id="CAF4704355.1"/>
    </source>
</evidence>
<proteinExistence type="predicted"/>
<name>A0A821IMD9_9BILA</name>
<dbReference type="EMBL" id="CAJOBG010101319">
    <property type="protein sequence ID" value="CAF4704355.1"/>
    <property type="molecule type" value="Genomic_DNA"/>
</dbReference>
<organism evidence="2 3">
    <name type="scientific">Rotaria magnacalcarata</name>
    <dbReference type="NCBI Taxonomy" id="392030"/>
    <lineage>
        <taxon>Eukaryota</taxon>
        <taxon>Metazoa</taxon>
        <taxon>Spiralia</taxon>
        <taxon>Gnathifera</taxon>
        <taxon>Rotifera</taxon>
        <taxon>Eurotatoria</taxon>
        <taxon>Bdelloidea</taxon>
        <taxon>Philodinida</taxon>
        <taxon>Philodinidae</taxon>
        <taxon>Rotaria</taxon>
    </lineage>
</organism>
<keyword evidence="3" id="KW-1185">Reference proteome</keyword>
<feature type="compositionally biased region" description="Low complexity" evidence="1">
    <location>
        <begin position="15"/>
        <end position="27"/>
    </location>
</feature>
<sequence>QETNLKFSPDHDDNSSSSSHFTNQPSTQMHHQLLQLFSIYSPSTSSIASNLNSANTTLL</sequence>